<dbReference type="EMBL" id="AK092009">
    <property type="protein sequence ID" value="BAC03788.1"/>
    <property type="molecule type" value="mRNA"/>
</dbReference>
<evidence type="ECO:0000313" key="1">
    <source>
        <dbReference type="EMBL" id="BAC03788.1"/>
    </source>
</evidence>
<name>Q8NAV9_HUMAN</name>
<sequence>MKKRRRESLVKLRSICNHKLQNVAAKQNESWIKVVANIKSEYTPRQSTANAAHLSWILVHLVLTRGCRLTSFHHEGLSFAIAGRGKWSKSVTSSSYRRVSHVISADMLWPKYMTISKELRGEIRTFVWTE</sequence>
<protein>
    <submittedName>
        <fullName evidence="1">cDNA FLJ34690 fis, clone MESAN2000894</fullName>
    </submittedName>
</protein>
<proteinExistence type="evidence at transcript level"/>
<accession>Q8NAV9</accession>
<dbReference type="AlphaFoldDB" id="Q8NAV9"/>
<organism evidence="1">
    <name type="scientific">Homo sapiens</name>
    <name type="common">Human</name>
    <dbReference type="NCBI Taxonomy" id="9606"/>
    <lineage>
        <taxon>Eukaryota</taxon>
        <taxon>Metazoa</taxon>
        <taxon>Chordata</taxon>
        <taxon>Craniata</taxon>
        <taxon>Vertebrata</taxon>
        <taxon>Euteleostomi</taxon>
        <taxon>Mammalia</taxon>
        <taxon>Eutheria</taxon>
        <taxon>Euarchontoglires</taxon>
        <taxon>Primates</taxon>
        <taxon>Haplorrhini</taxon>
        <taxon>Catarrhini</taxon>
        <taxon>Hominidae</taxon>
        <taxon>Homo</taxon>
    </lineage>
</organism>
<reference evidence="1" key="1">
    <citation type="journal article" date="2004" name="Nat. Genet.">
        <title>Complete sequencing and characterization of 21,243 full-length human cDNAs.</title>
        <authorList>
            <person name="Ota T."/>
            <person name="Suzuki Y."/>
            <person name="Nishikawa T."/>
            <person name="Otsuki T."/>
            <person name="Sugiyama T."/>
            <person name="Irie R."/>
            <person name="Wakamatsu A."/>
            <person name="Hayashi K."/>
            <person name="Sato H."/>
            <person name="Nagai K."/>
            <person name="Kimura K."/>
            <person name="Makita H."/>
            <person name="Sekine M."/>
            <person name="Obayashi M."/>
            <person name="Nishi T."/>
            <person name="Shibahara T."/>
            <person name="Tanaka T."/>
            <person name="Ishii S."/>
            <person name="Yamamoto J."/>
            <person name="Saito K."/>
            <person name="Kawai Y."/>
            <person name="Isono Y."/>
            <person name="Nakamura Y."/>
            <person name="Nagahari K."/>
            <person name="Murakami K."/>
            <person name="Yasuda T."/>
            <person name="Iwayanagi T."/>
            <person name="Wagatsuma M."/>
            <person name="Shiratori A."/>
            <person name="Sudo H."/>
            <person name="Hosoiri T."/>
            <person name="Kaku Y."/>
            <person name="Kodaira H."/>
            <person name="Kondo H."/>
            <person name="Sugawara M."/>
            <person name="Takahashi M."/>
            <person name="Kanda K."/>
            <person name="Yokoi T."/>
            <person name="Furuya T."/>
            <person name="Kikkawa E."/>
            <person name="Omura Y."/>
            <person name="Abe K."/>
            <person name="Kamihara K."/>
            <person name="Katsuta N."/>
            <person name="Sato K."/>
            <person name="Tanikawa M."/>
            <person name="Yamazaki M."/>
            <person name="Ninomiya K."/>
            <person name="Ishibashi T."/>
            <person name="Yamashita H."/>
            <person name="Murakawa K."/>
            <person name="Fujimori K."/>
            <person name="Tanai H."/>
            <person name="Kimata M."/>
            <person name="Watanabe M."/>
            <person name="Hiraoka S."/>
            <person name="Chiba Y."/>
            <person name="Ishida S."/>
            <person name="Ono Y."/>
            <person name="Takiguchi S."/>
            <person name="Watanabe S."/>
            <person name="Yosida M."/>
            <person name="Hotuta T."/>
            <person name="Kusano J."/>
            <person name="Kanehori K."/>
            <person name="Takahashi-Fujii A."/>
            <person name="Hara H."/>
            <person name="Tanase T."/>
            <person name="Nomura Y."/>
            <person name="Togiya S."/>
            <person name="Komai F."/>
            <person name="Hara R."/>
            <person name="Takeuchi K."/>
            <person name="Arita M."/>
            <person name="Imose N."/>
            <person name="Musashino K."/>
            <person name="Yuuki H."/>
            <person name="Oshima A."/>
            <person name="Sasaki N."/>
            <person name="Aotsuka S."/>
            <person name="Yoshikawa Y."/>
            <person name="Matsunawa H."/>
            <person name="Ichihara T."/>
            <person name="Shiohata N."/>
            <person name="Sano S."/>
            <person name="Moriya S."/>
            <person name="Momiyama H."/>
            <person name="Satoh N."/>
            <person name="Takami S."/>
            <person name="Terashima Y."/>
            <person name="Suzuki O."/>
            <person name="Nakagawa S."/>
            <person name="Senoh A."/>
            <person name="Mizoguchi H."/>
            <person name="Goto Y."/>
            <person name="Shimizu F."/>
            <person name="Wakebe H."/>
            <person name="Hishigaki H."/>
            <person name="Watanabe T."/>
            <person name="Sugiyama A."/>
            <person name="Takemoto M."/>
            <person name="Kawakami B."/>
            <person name="Yamazaki M."/>
            <person name="Watanabe K."/>
            <person name="Kumagai A."/>
            <person name="Itakura S."/>
            <person name="Fukuzumi Y."/>
            <person name="Fujimori Y."/>
            <person name="Komiyama M."/>
            <person name="Tashiro H."/>
            <person name="Tanigami A."/>
            <person name="Fujiwara T."/>
            <person name="Ono T."/>
            <person name="Yamada K."/>
            <person name="Fujii Y."/>
            <person name="Ozaki K."/>
            <person name="Hirao M."/>
            <person name="Ohmori Y."/>
            <person name="Kawabata A."/>
            <person name="Hikiji T."/>
            <person name="Kobatake N."/>
            <person name="Inagaki H."/>
            <person name="Ikema Y."/>
            <person name="Okamoto S."/>
            <person name="Okitani R."/>
            <person name="Kawakami T."/>
            <person name="Noguchi S."/>
            <person name="Itoh T."/>
            <person name="Shigeta K."/>
            <person name="Senba T."/>
            <person name="Matsumura K."/>
            <person name="Nakajima Y."/>
            <person name="Mizuno T."/>
            <person name="Morinaga M."/>
            <person name="Sasaki M."/>
            <person name="Togashi T."/>
            <person name="Oyama M."/>
            <person name="Hata H."/>
            <person name="Watanabe M."/>
            <person name="Komatsu T."/>
            <person name="Mizushima-Sugano J."/>
            <person name="Satoh T."/>
            <person name="Shirai Y."/>
            <person name="Takahashi Y."/>
            <person name="Nakagawa K."/>
            <person name="Okumura K."/>
            <person name="Nagase T."/>
            <person name="Nomura N."/>
            <person name="Kikuchi H."/>
            <person name="Masuho Y."/>
            <person name="Yamashita R."/>
            <person name="Nakai K."/>
            <person name="Yada T."/>
            <person name="Nakamura Y."/>
            <person name="Ohara O."/>
            <person name="Isogai T."/>
            <person name="Sugano S."/>
        </authorList>
    </citation>
    <scope>NUCLEOTIDE SEQUENCE</scope>
</reference>